<dbReference type="EMBL" id="CP024608">
    <property type="protein sequence ID" value="ATQ74206.1"/>
    <property type="molecule type" value="Genomic_DNA"/>
</dbReference>
<proteinExistence type="predicted"/>
<evidence type="ECO:0000313" key="1">
    <source>
        <dbReference type="EMBL" id="ATQ74206.1"/>
    </source>
</evidence>
<gene>
    <name evidence="1" type="ORF">CR152_06605</name>
</gene>
<keyword evidence="2" id="KW-1185">Reference proteome</keyword>
<dbReference type="KEGG" id="mass:CR152_06605"/>
<reference evidence="1" key="1">
    <citation type="submission" date="2017-10" db="EMBL/GenBank/DDBJ databases">
        <title>Massilia psychrophilum sp. nov., a novel purple-pigmented bacterium isolated from Tianshan glacier, Xinjiang Municipality, China.</title>
        <authorList>
            <person name="Wang H."/>
        </authorList>
    </citation>
    <scope>NUCLEOTIDE SEQUENCE [LARGE SCALE GENOMIC DNA]</scope>
    <source>
        <strain evidence="1">B2</strain>
    </source>
</reference>
<dbReference type="Proteomes" id="UP000229897">
    <property type="component" value="Chromosome"/>
</dbReference>
<sequence length="426" mass="45842">MLDDTLDQAIRARQRRVMMADNLVVNLAALRVPDRSLDSLLQAAAMYGRDAVLQLDSRLATLNGPRKEAAVFLRIALAVQSGDPALCQLAATFHTEFRRAVLDGCAFYPVPGGTFSGNDDHIVQLFSFSSTVPALRPIALALAGMRDVKRLAAEIDALRDDPQWAGPAYLALTRMGAAPPDTSNFIEDALQSVSPAQVALAMDLIAADPRVISNEQLLQASARMDADTDNAWLIAACRAPRAVYERAAASTSIAYPLLLQISALTGYLDGVIRACHAIAATPGPITQLEADLLTLVLGELPVEARCAPNDGHAKSLALRNLLLRTCRNAHVPVCNDADICAWNVDEILANPQAAYGIRFRNGAPLTQQVPPLNSVVFEVSHTMRQALYIERATTAGHALALSAKDVTRRQELACMISEFADAMTEN</sequence>
<protein>
    <submittedName>
        <fullName evidence="1">Uncharacterized protein</fullName>
    </submittedName>
</protein>
<name>A0A2D2DGV4_9BURK</name>
<dbReference type="AlphaFoldDB" id="A0A2D2DGV4"/>
<organism evidence="1 2">
    <name type="scientific">Massilia violaceinigra</name>
    <dbReference type="NCBI Taxonomy" id="2045208"/>
    <lineage>
        <taxon>Bacteria</taxon>
        <taxon>Pseudomonadati</taxon>
        <taxon>Pseudomonadota</taxon>
        <taxon>Betaproteobacteria</taxon>
        <taxon>Burkholderiales</taxon>
        <taxon>Oxalobacteraceae</taxon>
        <taxon>Telluria group</taxon>
        <taxon>Massilia</taxon>
    </lineage>
</organism>
<accession>A0A2D2DGV4</accession>
<evidence type="ECO:0000313" key="2">
    <source>
        <dbReference type="Proteomes" id="UP000229897"/>
    </source>
</evidence>